<protein>
    <recommendedName>
        <fullName evidence="4">Death ligand signal enhancer</fullName>
    </recommendedName>
</protein>
<keyword evidence="3" id="KW-1185">Reference proteome</keyword>
<dbReference type="SMART" id="SM00671">
    <property type="entry name" value="SEL1"/>
    <property type="match status" value="3"/>
</dbReference>
<reference evidence="2 3" key="1">
    <citation type="submission" date="2023-09" db="EMBL/GenBank/DDBJ databases">
        <title>Genomes of two closely related lineages of the louse Polyplax serrata with different host specificities.</title>
        <authorList>
            <person name="Martinu J."/>
            <person name="Tarabai H."/>
            <person name="Stefka J."/>
            <person name="Hypsa V."/>
        </authorList>
    </citation>
    <scope>NUCLEOTIDE SEQUENCE [LARGE SCALE GENOMIC DNA]</scope>
    <source>
        <strain evidence="2">98ZLc_SE</strain>
    </source>
</reference>
<evidence type="ECO:0000313" key="3">
    <source>
        <dbReference type="Proteomes" id="UP001359485"/>
    </source>
</evidence>
<comment type="caution">
    <text evidence="2">The sequence shown here is derived from an EMBL/GenBank/DDBJ whole genome shotgun (WGS) entry which is preliminary data.</text>
</comment>
<accession>A0ABR1B8V5</accession>
<dbReference type="Gene3D" id="1.25.40.10">
    <property type="entry name" value="Tetratricopeptide repeat domain"/>
    <property type="match status" value="1"/>
</dbReference>
<organism evidence="2 3">
    <name type="scientific">Polyplax serrata</name>
    <name type="common">Common mouse louse</name>
    <dbReference type="NCBI Taxonomy" id="468196"/>
    <lineage>
        <taxon>Eukaryota</taxon>
        <taxon>Metazoa</taxon>
        <taxon>Ecdysozoa</taxon>
        <taxon>Arthropoda</taxon>
        <taxon>Hexapoda</taxon>
        <taxon>Insecta</taxon>
        <taxon>Pterygota</taxon>
        <taxon>Neoptera</taxon>
        <taxon>Paraneoptera</taxon>
        <taxon>Psocodea</taxon>
        <taxon>Troctomorpha</taxon>
        <taxon>Phthiraptera</taxon>
        <taxon>Anoplura</taxon>
        <taxon>Polyplacidae</taxon>
        <taxon>Polyplax</taxon>
    </lineage>
</organism>
<evidence type="ECO:0000313" key="2">
    <source>
        <dbReference type="EMBL" id="KAK6635472.1"/>
    </source>
</evidence>
<dbReference type="PANTHER" id="PTHR45011:SF1">
    <property type="entry name" value="DAP3-BINDING CELL DEATH ENHANCER 1"/>
    <property type="match status" value="1"/>
</dbReference>
<dbReference type="SUPFAM" id="SSF81901">
    <property type="entry name" value="HCP-like"/>
    <property type="match status" value="1"/>
</dbReference>
<feature type="compositionally biased region" description="Basic residues" evidence="1">
    <location>
        <begin position="372"/>
        <end position="381"/>
    </location>
</feature>
<feature type="region of interest" description="Disordered" evidence="1">
    <location>
        <begin position="372"/>
        <end position="394"/>
    </location>
</feature>
<dbReference type="PANTHER" id="PTHR45011">
    <property type="entry name" value="DAP3-BINDING CELL DEATH ENHANCER 1"/>
    <property type="match status" value="1"/>
</dbReference>
<dbReference type="Proteomes" id="UP001359485">
    <property type="component" value="Unassembled WGS sequence"/>
</dbReference>
<dbReference type="InterPro" id="IPR011990">
    <property type="entry name" value="TPR-like_helical_dom_sf"/>
</dbReference>
<dbReference type="Pfam" id="PF08238">
    <property type="entry name" value="Sel1"/>
    <property type="match status" value="3"/>
</dbReference>
<dbReference type="InterPro" id="IPR052748">
    <property type="entry name" value="ISR_Activator"/>
</dbReference>
<dbReference type="InterPro" id="IPR006597">
    <property type="entry name" value="Sel1-like"/>
</dbReference>
<name>A0ABR1B8V5_POLSC</name>
<dbReference type="EMBL" id="JAWJWF010000003">
    <property type="protein sequence ID" value="KAK6635472.1"/>
    <property type="molecule type" value="Genomic_DNA"/>
</dbReference>
<proteinExistence type="predicted"/>
<evidence type="ECO:0000256" key="1">
    <source>
        <dbReference type="SAM" id="MobiDB-lite"/>
    </source>
</evidence>
<gene>
    <name evidence="2" type="ORF">RUM44_000723</name>
</gene>
<evidence type="ECO:0008006" key="4">
    <source>
        <dbReference type="Google" id="ProtNLM"/>
    </source>
</evidence>
<sequence>MLKCASKRLGATFRVGFHIGNVALSKQPASHIKGRSALLNFTPVLVDHINRYYGFGSSCGKFSKGKNSRENPNEKKTSFIGSLNNNVFDALTWGGAFILGYFFLQPFKKSWTTNCYDSTNSPIFCGYQLTVKYLFNSFGLQSIKYVLPEPERTKRPNEVNSNCNLESKNGTSELERAHEKVSGILSNLIGMQHMESGNHKKGFEFFIQSASQGNAAGIFNLGICHEKGLGTDQDFKRAADLYRRATDLGHASAMYNLGIFHIQGLGGVETDVDLARELFKKAAQLGQKDAAKALKLENGDQLSEPVNGVVSNNSSSWLWLNESIRDTVTNSLENFKVTLEETMGGGDSFGTGARFEARFELAYHPNPSHRIAGLKKRRKPKGPSQAAQQLRKSWPRALFTKGRRHLDCSPTGGMKRMLT</sequence>